<feature type="compositionally biased region" description="Low complexity" evidence="5">
    <location>
        <begin position="19"/>
        <end position="28"/>
    </location>
</feature>
<dbReference type="Gene3D" id="3.10.100.10">
    <property type="entry name" value="Mannose-Binding Protein A, subunit A"/>
    <property type="match status" value="1"/>
</dbReference>
<keyword evidence="4" id="KW-0325">Glycoprotein</keyword>
<organism evidence="9 10">
    <name type="scientific">Canis lupus familiaris</name>
    <name type="common">Dog</name>
    <name type="synonym">Canis familiaris</name>
    <dbReference type="NCBI Taxonomy" id="9615"/>
    <lineage>
        <taxon>Eukaryota</taxon>
        <taxon>Metazoa</taxon>
        <taxon>Chordata</taxon>
        <taxon>Craniata</taxon>
        <taxon>Vertebrata</taxon>
        <taxon>Euteleostomi</taxon>
        <taxon>Mammalia</taxon>
        <taxon>Eutheria</taxon>
        <taxon>Laurasiatheria</taxon>
        <taxon>Carnivora</taxon>
        <taxon>Caniformia</taxon>
        <taxon>Canidae</taxon>
        <taxon>Canis</taxon>
    </lineage>
</organism>
<feature type="transmembrane region" description="Helical" evidence="6">
    <location>
        <begin position="66"/>
        <end position="87"/>
    </location>
</feature>
<dbReference type="GO" id="GO:0016020">
    <property type="term" value="C:membrane"/>
    <property type="evidence" value="ECO:0007669"/>
    <property type="project" value="UniProtKB-SubCell"/>
</dbReference>
<feature type="domain" description="C-type lectin" evidence="7">
    <location>
        <begin position="169"/>
        <end position="277"/>
    </location>
</feature>
<dbReference type="InterPro" id="IPR033992">
    <property type="entry name" value="NKR-like_CTLD"/>
</dbReference>
<evidence type="ECO:0000313" key="8">
    <source>
        <dbReference type="Ensembl" id="ENSCAFP00030030389.1"/>
    </source>
</evidence>
<evidence type="ECO:0000256" key="1">
    <source>
        <dbReference type="ARBA" id="ARBA00004167"/>
    </source>
</evidence>
<dbReference type="RefSeq" id="XP_022266613.2">
    <property type="nucleotide sequence ID" value="XM_022410905.2"/>
</dbReference>
<evidence type="ECO:0000256" key="4">
    <source>
        <dbReference type="ARBA" id="ARBA00023180"/>
    </source>
</evidence>
<reference evidence="9" key="1">
    <citation type="submission" date="2018-10" db="EMBL/GenBank/DDBJ databases">
        <title>De novo assembly of a Great Dane genome.</title>
        <authorList>
            <person name="Kidd J.M."/>
            <person name="Pendleton A.L."/>
            <person name="Shen F."/>
            <person name="Emery S."/>
        </authorList>
    </citation>
    <scope>NUCLEOTIDE SEQUENCE [LARGE SCALE GENOMIC DNA]</scope>
    <source>
        <strain evidence="9">Great Dane</strain>
    </source>
</reference>
<dbReference type="GO" id="GO:0030246">
    <property type="term" value="F:carbohydrate binding"/>
    <property type="evidence" value="ECO:0007669"/>
    <property type="project" value="UniProtKB-KW"/>
</dbReference>
<dbReference type="SMART" id="SM00034">
    <property type="entry name" value="CLECT"/>
    <property type="match status" value="1"/>
</dbReference>
<name>A0A8C0YWL2_CANLF</name>
<dbReference type="Ensembl" id="ENSCAFT00040022669.1">
    <property type="protein sequence ID" value="ENSCAFP00040019642.1"/>
    <property type="gene ID" value="ENSCAFG00040012290.1"/>
</dbReference>
<dbReference type="GeneID" id="111092726"/>
<feature type="region of interest" description="Disordered" evidence="5">
    <location>
        <begin position="1"/>
        <end position="55"/>
    </location>
</feature>
<dbReference type="KEGG" id="cfa:111092726"/>
<keyword evidence="6" id="KW-1133">Transmembrane helix</keyword>
<dbReference type="PANTHER" id="PTHR46490:SF3">
    <property type="entry name" value="C-TYPE LECTIN DOMAIN-CONTAINING PROTEIN"/>
    <property type="match status" value="1"/>
</dbReference>
<evidence type="ECO:0000259" key="7">
    <source>
        <dbReference type="PROSITE" id="PS50041"/>
    </source>
</evidence>
<dbReference type="PANTHER" id="PTHR46490">
    <property type="entry name" value="C-TYPE LECTIN DOMAIN FAMILY 12 MEMBER A-RELATED"/>
    <property type="match status" value="1"/>
</dbReference>
<dbReference type="CDD" id="cd03593">
    <property type="entry name" value="CLECT_NK_receptors_like"/>
    <property type="match status" value="1"/>
</dbReference>
<evidence type="ECO:0000313" key="10">
    <source>
        <dbReference type="Proteomes" id="UP000694542"/>
    </source>
</evidence>
<dbReference type="Proteomes" id="UP000694429">
    <property type="component" value="Chromosome 27"/>
</dbReference>
<dbReference type="Pfam" id="PF00059">
    <property type="entry name" value="Lectin_C"/>
    <property type="match status" value="1"/>
</dbReference>
<dbReference type="AlphaFoldDB" id="A0A8C0YWL2"/>
<dbReference type="PROSITE" id="PS50041">
    <property type="entry name" value="C_TYPE_LECTIN_2"/>
    <property type="match status" value="1"/>
</dbReference>
<dbReference type="SUPFAM" id="SSF56436">
    <property type="entry name" value="C-type lectin-like"/>
    <property type="match status" value="1"/>
</dbReference>
<keyword evidence="3" id="KW-1015">Disulfide bond</keyword>
<dbReference type="InterPro" id="IPR001304">
    <property type="entry name" value="C-type_lectin-like"/>
</dbReference>
<dbReference type="InterPro" id="IPR016187">
    <property type="entry name" value="CTDL_fold"/>
</dbReference>
<evidence type="ECO:0000256" key="6">
    <source>
        <dbReference type="SAM" id="Phobius"/>
    </source>
</evidence>
<reference evidence="8" key="2">
    <citation type="submission" date="2019-03" db="EMBL/GenBank/DDBJ databases">
        <authorList>
            <person name="Warren W.C."/>
            <person name="Johnson G.S."/>
        </authorList>
    </citation>
    <scope>NUCLEOTIDE SEQUENCE [LARGE SCALE GENOMIC DNA]</scope>
    <source>
        <strain evidence="8">Basenji</strain>
    </source>
</reference>
<evidence type="ECO:0000313" key="9">
    <source>
        <dbReference type="Ensembl" id="ENSCAFP00040019642.1"/>
    </source>
</evidence>
<proteinExistence type="predicted"/>
<evidence type="ECO:0000256" key="5">
    <source>
        <dbReference type="SAM" id="MobiDB-lite"/>
    </source>
</evidence>
<feature type="compositionally biased region" description="Pro residues" evidence="5">
    <location>
        <begin position="29"/>
        <end position="48"/>
    </location>
</feature>
<evidence type="ECO:0000256" key="3">
    <source>
        <dbReference type="ARBA" id="ARBA00023157"/>
    </source>
</evidence>
<dbReference type="InterPro" id="IPR016186">
    <property type="entry name" value="C-type_lectin-like/link_sf"/>
</dbReference>
<dbReference type="InterPro" id="IPR052309">
    <property type="entry name" value="C-type_Lectin_Domain_Fam1"/>
</dbReference>
<keyword evidence="6" id="KW-0472">Membrane</keyword>
<gene>
    <name evidence="9" type="primary">LOC111092726</name>
</gene>
<reference evidence="9" key="3">
    <citation type="submission" date="2025-05" db="UniProtKB">
        <authorList>
            <consortium name="Ensembl"/>
        </authorList>
    </citation>
    <scope>IDENTIFICATION</scope>
</reference>
<evidence type="ECO:0000256" key="2">
    <source>
        <dbReference type="ARBA" id="ARBA00022734"/>
    </source>
</evidence>
<protein>
    <recommendedName>
        <fullName evidence="7">C-type lectin domain-containing protein</fullName>
    </recommendedName>
</protein>
<accession>A0A8C0YWL2</accession>
<sequence length="281" mass="32143">MSNAENSEQPPEITEETETIPIVDLEPPLGLPPPLPSPPPSPPPPPPEGEWRTISEPTRMNGITPVILGIFSLLVLIFCGFFGYQYFQTVEVTTTNMKSLHEWMELFQNRTEKCLKIQKVLAQNKVLLSYVETLQWVQSQKEYLIEALQELKEKQGDRCGPPLNHWVQYKDYCYHQTMEMVSWLNCSDLCISLNATFLKTERSVLKTIMKLIVVNRTWLGLSYKEEDNEWKWEDGSSPSPWLGLPERNLDFQGNCVYVNSHTVGTDNCTKSSSCLCEKAAH</sequence>
<comment type="subcellular location">
    <subcellularLocation>
        <location evidence="1">Membrane</location>
        <topology evidence="1">Single-pass membrane protein</topology>
    </subcellularLocation>
</comment>
<keyword evidence="6" id="KW-0812">Transmembrane</keyword>
<keyword evidence="2" id="KW-0430">Lectin</keyword>
<dbReference type="Ensembl" id="ENSCAFT00030034851.1">
    <property type="protein sequence ID" value="ENSCAFP00030030389.1"/>
    <property type="gene ID" value="ENSCAFG00030018955.1"/>
</dbReference>
<dbReference type="Proteomes" id="UP000694542">
    <property type="component" value="Chromosome 27"/>
</dbReference>